<dbReference type="GO" id="GO:0006412">
    <property type="term" value="P:translation"/>
    <property type="evidence" value="ECO:0007669"/>
    <property type="project" value="UniProtKB-UniRule"/>
</dbReference>
<keyword evidence="3 5" id="KW-0687">Ribonucleoprotein</keyword>
<gene>
    <name evidence="5" type="primary">rplD</name>
    <name evidence="7" type="ORF">CH360_12795</name>
    <name evidence="8" type="ORF">CH373_11470</name>
</gene>
<dbReference type="RefSeq" id="WP_100714439.1">
    <property type="nucleotide sequence ID" value="NZ_NPDY01000012.1"/>
</dbReference>
<dbReference type="PANTHER" id="PTHR10746:SF6">
    <property type="entry name" value="LARGE RIBOSOMAL SUBUNIT PROTEIN UL4M"/>
    <property type="match status" value="1"/>
</dbReference>
<comment type="subunit">
    <text evidence="5">Part of the 50S ribosomal subunit.</text>
</comment>
<name>A0A2M9ZLZ9_9LEPT</name>
<comment type="caution">
    <text evidence="8">The sequence shown here is derived from an EMBL/GenBank/DDBJ whole genome shotgun (WGS) entry which is preliminary data.</text>
</comment>
<dbReference type="InterPro" id="IPR013005">
    <property type="entry name" value="Ribosomal_uL4-like"/>
</dbReference>
<keyword evidence="5" id="KW-0694">RNA-binding</keyword>
<dbReference type="OrthoDB" id="9803201at2"/>
<evidence type="ECO:0000256" key="4">
    <source>
        <dbReference type="ARBA" id="ARBA00035244"/>
    </source>
</evidence>
<protein>
    <recommendedName>
        <fullName evidence="4 5">Large ribosomal subunit protein uL4</fullName>
    </recommendedName>
</protein>
<dbReference type="EMBL" id="NPDY01000012">
    <property type="protein sequence ID" value="PJZ69150.1"/>
    <property type="molecule type" value="Genomic_DNA"/>
</dbReference>
<dbReference type="GO" id="GO:1990904">
    <property type="term" value="C:ribonucleoprotein complex"/>
    <property type="evidence" value="ECO:0007669"/>
    <property type="project" value="UniProtKB-KW"/>
</dbReference>
<keyword evidence="5" id="KW-0699">rRNA-binding</keyword>
<evidence type="ECO:0000256" key="3">
    <source>
        <dbReference type="ARBA" id="ARBA00023274"/>
    </source>
</evidence>
<feature type="region of interest" description="Disordered" evidence="6">
    <location>
        <begin position="46"/>
        <end position="75"/>
    </location>
</feature>
<evidence type="ECO:0000313" key="7">
    <source>
        <dbReference type="EMBL" id="PJZ69150.1"/>
    </source>
</evidence>
<dbReference type="GO" id="GO:0019843">
    <property type="term" value="F:rRNA binding"/>
    <property type="evidence" value="ECO:0007669"/>
    <property type="project" value="UniProtKB-UniRule"/>
</dbReference>
<dbReference type="EMBL" id="NPDZ01000006">
    <property type="protein sequence ID" value="PJZ73106.1"/>
    <property type="molecule type" value="Genomic_DNA"/>
</dbReference>
<reference evidence="9 10" key="1">
    <citation type="submission" date="2017-07" db="EMBL/GenBank/DDBJ databases">
        <title>Leptospira spp. isolated from tropical soils.</title>
        <authorList>
            <person name="Thibeaux R."/>
            <person name="Iraola G."/>
            <person name="Ferres I."/>
            <person name="Bierque E."/>
            <person name="Girault D."/>
            <person name="Soupe-Gilbert M.-E."/>
            <person name="Picardeau M."/>
            <person name="Goarant C."/>
        </authorList>
    </citation>
    <scope>NUCLEOTIDE SEQUENCE [LARGE SCALE GENOMIC DNA]</scope>
    <source>
        <strain evidence="8 10">FH1-B-B1</strain>
        <strain evidence="7 9">FH1-B-C1</strain>
    </source>
</reference>
<dbReference type="InterPro" id="IPR002136">
    <property type="entry name" value="Ribosomal_uL4"/>
</dbReference>
<evidence type="ECO:0000256" key="2">
    <source>
        <dbReference type="ARBA" id="ARBA00022980"/>
    </source>
</evidence>
<evidence type="ECO:0000313" key="10">
    <source>
        <dbReference type="Proteomes" id="UP000231990"/>
    </source>
</evidence>
<evidence type="ECO:0000256" key="5">
    <source>
        <dbReference type="HAMAP-Rule" id="MF_01328"/>
    </source>
</evidence>
<evidence type="ECO:0000313" key="8">
    <source>
        <dbReference type="EMBL" id="PJZ73106.1"/>
    </source>
</evidence>
<organism evidence="8 10">
    <name type="scientific">Leptospira perolatii</name>
    <dbReference type="NCBI Taxonomy" id="2023191"/>
    <lineage>
        <taxon>Bacteria</taxon>
        <taxon>Pseudomonadati</taxon>
        <taxon>Spirochaetota</taxon>
        <taxon>Spirochaetia</taxon>
        <taxon>Leptospirales</taxon>
        <taxon>Leptospiraceae</taxon>
        <taxon>Leptospira</taxon>
    </lineage>
</organism>
<keyword evidence="9" id="KW-1185">Reference proteome</keyword>
<dbReference type="PANTHER" id="PTHR10746">
    <property type="entry name" value="50S RIBOSOMAL PROTEIN L4"/>
    <property type="match status" value="1"/>
</dbReference>
<sequence>MKAQKFSKEGKLVSEIELPAALFESKYSSGAIYDAIKAENANLRSGNHSTKTRAEVSGGGKKPWSQKGTGRARQGSIRAPQWVGGGTVHGPKKRDYSYKVSPKVKRRAVLSILNKKAQGASIKVIENLDPKEYSTKAFDTLFKNIGLRNTGTIGLLVDGENVFLKKSVRNIPTVKYINSKRISCRDILYNRNIVITEGALGEMLKHYGESSK</sequence>
<comment type="function">
    <text evidence="5">One of the primary rRNA binding proteins, this protein initially binds near the 5'-end of the 23S rRNA. It is important during the early stages of 50S assembly. It makes multiple contacts with different domains of the 23S rRNA in the assembled 50S subunit and ribosome.</text>
</comment>
<dbReference type="Proteomes" id="UP000231990">
    <property type="component" value="Unassembled WGS sequence"/>
</dbReference>
<accession>A0A2M9ZLZ9</accession>
<dbReference type="Pfam" id="PF00573">
    <property type="entry name" value="Ribosomal_L4"/>
    <property type="match status" value="1"/>
</dbReference>
<dbReference type="AlphaFoldDB" id="A0A2M9ZLZ9"/>
<comment type="function">
    <text evidence="5">Forms part of the polypeptide exit tunnel.</text>
</comment>
<dbReference type="Gene3D" id="3.40.1370.10">
    <property type="match status" value="1"/>
</dbReference>
<evidence type="ECO:0000256" key="6">
    <source>
        <dbReference type="SAM" id="MobiDB-lite"/>
    </source>
</evidence>
<dbReference type="GO" id="GO:0003735">
    <property type="term" value="F:structural constituent of ribosome"/>
    <property type="evidence" value="ECO:0007669"/>
    <property type="project" value="InterPro"/>
</dbReference>
<evidence type="ECO:0000256" key="1">
    <source>
        <dbReference type="ARBA" id="ARBA00010528"/>
    </source>
</evidence>
<dbReference type="NCBIfam" id="TIGR03953">
    <property type="entry name" value="rplD_bact"/>
    <property type="match status" value="1"/>
</dbReference>
<evidence type="ECO:0000313" key="9">
    <source>
        <dbReference type="Proteomes" id="UP000231962"/>
    </source>
</evidence>
<comment type="similarity">
    <text evidence="1 5">Belongs to the universal ribosomal protein uL4 family.</text>
</comment>
<proteinExistence type="inferred from homology"/>
<dbReference type="SUPFAM" id="SSF52166">
    <property type="entry name" value="Ribosomal protein L4"/>
    <property type="match status" value="1"/>
</dbReference>
<dbReference type="Proteomes" id="UP000231962">
    <property type="component" value="Unassembled WGS sequence"/>
</dbReference>
<dbReference type="InterPro" id="IPR023574">
    <property type="entry name" value="Ribosomal_uL4_dom_sf"/>
</dbReference>
<keyword evidence="2 5" id="KW-0689">Ribosomal protein</keyword>
<dbReference type="GO" id="GO:0005840">
    <property type="term" value="C:ribosome"/>
    <property type="evidence" value="ECO:0007669"/>
    <property type="project" value="UniProtKB-KW"/>
</dbReference>
<dbReference type="HAMAP" id="MF_01328_B">
    <property type="entry name" value="Ribosomal_uL4_B"/>
    <property type="match status" value="1"/>
</dbReference>